<dbReference type="Proteomes" id="UP000183832">
    <property type="component" value="Unassembled WGS sequence"/>
</dbReference>
<accession>A0A1J1HGK5</accession>
<proteinExistence type="predicted"/>
<keyword evidence="2" id="KW-1185">Reference proteome</keyword>
<gene>
    <name evidence="1" type="ORF">CLUMA_CG000515</name>
</gene>
<evidence type="ECO:0000313" key="1">
    <source>
        <dbReference type="EMBL" id="CRK86682.1"/>
    </source>
</evidence>
<protein>
    <submittedName>
        <fullName evidence="1">CLUMA_CG000515, isoform A</fullName>
    </submittedName>
</protein>
<evidence type="ECO:0000313" key="2">
    <source>
        <dbReference type="Proteomes" id="UP000183832"/>
    </source>
</evidence>
<dbReference type="AlphaFoldDB" id="A0A1J1HGK5"/>
<name>A0A1J1HGK5_9DIPT</name>
<dbReference type="EMBL" id="CVRI01000002">
    <property type="protein sequence ID" value="CRK86682.1"/>
    <property type="molecule type" value="Genomic_DNA"/>
</dbReference>
<reference evidence="1 2" key="1">
    <citation type="submission" date="2015-04" db="EMBL/GenBank/DDBJ databases">
        <authorList>
            <person name="Syromyatnikov M.Y."/>
            <person name="Popov V.N."/>
        </authorList>
    </citation>
    <scope>NUCLEOTIDE SEQUENCE [LARGE SCALE GENOMIC DNA]</scope>
</reference>
<sequence>MSGECYAMLLQQKDIKNAFRLINEAYLVVNFTLYSHRDLVLIMKSEIKLAKPISIKSFECRKKRF</sequence>
<organism evidence="1 2">
    <name type="scientific">Clunio marinus</name>
    <dbReference type="NCBI Taxonomy" id="568069"/>
    <lineage>
        <taxon>Eukaryota</taxon>
        <taxon>Metazoa</taxon>
        <taxon>Ecdysozoa</taxon>
        <taxon>Arthropoda</taxon>
        <taxon>Hexapoda</taxon>
        <taxon>Insecta</taxon>
        <taxon>Pterygota</taxon>
        <taxon>Neoptera</taxon>
        <taxon>Endopterygota</taxon>
        <taxon>Diptera</taxon>
        <taxon>Nematocera</taxon>
        <taxon>Chironomoidea</taxon>
        <taxon>Chironomidae</taxon>
        <taxon>Clunio</taxon>
    </lineage>
</organism>